<dbReference type="Gene3D" id="3.20.20.140">
    <property type="entry name" value="Metal-dependent hydrolases"/>
    <property type="match status" value="1"/>
</dbReference>
<name>A0A2H0RHQ7_9BACT</name>
<evidence type="ECO:0000256" key="6">
    <source>
        <dbReference type="ARBA" id="ARBA00022705"/>
    </source>
</evidence>
<dbReference type="InterPro" id="IPR003141">
    <property type="entry name" value="Pol/His_phosphatase_N"/>
</dbReference>
<keyword evidence="5" id="KW-0548">Nucleotidyltransferase</keyword>
<dbReference type="CDD" id="cd12113">
    <property type="entry name" value="PHP_PolIIIA_DnaE3"/>
    <property type="match status" value="1"/>
</dbReference>
<dbReference type="EMBL" id="PCYK01000012">
    <property type="protein sequence ID" value="PIR46069.1"/>
    <property type="molecule type" value="Genomic_DNA"/>
</dbReference>
<evidence type="ECO:0000313" key="11">
    <source>
        <dbReference type="Proteomes" id="UP000230431"/>
    </source>
</evidence>
<dbReference type="EC" id="2.7.7.7" evidence="2"/>
<dbReference type="NCBIfam" id="TIGR00594">
    <property type="entry name" value="polc"/>
    <property type="match status" value="1"/>
</dbReference>
<dbReference type="InterPro" id="IPR004013">
    <property type="entry name" value="PHP_dom"/>
</dbReference>
<dbReference type="GO" id="GO:0003887">
    <property type="term" value="F:DNA-directed DNA polymerase activity"/>
    <property type="evidence" value="ECO:0007669"/>
    <property type="project" value="UniProtKB-KW"/>
</dbReference>
<dbReference type="Proteomes" id="UP000230431">
    <property type="component" value="Unassembled WGS sequence"/>
</dbReference>
<dbReference type="InterPro" id="IPR029460">
    <property type="entry name" value="DNAPol_HHH"/>
</dbReference>
<dbReference type="SMART" id="SM00481">
    <property type="entry name" value="POLIIIAc"/>
    <property type="match status" value="1"/>
</dbReference>
<dbReference type="GO" id="GO:0005737">
    <property type="term" value="C:cytoplasm"/>
    <property type="evidence" value="ECO:0007669"/>
    <property type="project" value="UniProtKB-SubCell"/>
</dbReference>
<evidence type="ECO:0000256" key="4">
    <source>
        <dbReference type="ARBA" id="ARBA00022679"/>
    </source>
</evidence>
<protein>
    <recommendedName>
        <fullName evidence="3">DNA polymerase III subunit alpha</fullName>
        <ecNumber evidence="2">2.7.7.7</ecNumber>
    </recommendedName>
</protein>
<dbReference type="InterPro" id="IPR004805">
    <property type="entry name" value="DnaE2/DnaE/PolC"/>
</dbReference>
<comment type="caution">
    <text evidence="10">The sequence shown here is derived from an EMBL/GenBank/DDBJ whole genome shotgun (WGS) entry which is preliminary data.</text>
</comment>
<dbReference type="NCBIfam" id="NF004226">
    <property type="entry name" value="PRK05673.1"/>
    <property type="match status" value="1"/>
</dbReference>
<dbReference type="InterPro" id="IPR004365">
    <property type="entry name" value="NA-bd_OB_tRNA"/>
</dbReference>
<dbReference type="PANTHER" id="PTHR32294:SF0">
    <property type="entry name" value="DNA POLYMERASE III SUBUNIT ALPHA"/>
    <property type="match status" value="1"/>
</dbReference>
<dbReference type="InterPro" id="IPR040982">
    <property type="entry name" value="DNA_pol3_finger"/>
</dbReference>
<dbReference type="Pfam" id="PF01336">
    <property type="entry name" value="tRNA_anti-codon"/>
    <property type="match status" value="1"/>
</dbReference>
<dbReference type="Gene3D" id="1.10.10.1600">
    <property type="entry name" value="Bacterial DNA polymerase III alpha subunit, thumb domain"/>
    <property type="match status" value="1"/>
</dbReference>
<accession>A0A2H0RHQ7</accession>
<proteinExistence type="predicted"/>
<evidence type="ECO:0000256" key="2">
    <source>
        <dbReference type="ARBA" id="ARBA00012417"/>
    </source>
</evidence>
<dbReference type="InterPro" id="IPR016195">
    <property type="entry name" value="Pol/histidinol_Pase-like"/>
</dbReference>
<evidence type="ECO:0000256" key="5">
    <source>
        <dbReference type="ARBA" id="ARBA00022695"/>
    </source>
</evidence>
<keyword evidence="7" id="KW-0239">DNA-directed DNA polymerase</keyword>
<sequence length="1067" mass="120170">MPFVHLHNHTHYSLLDGLIKIPALAKKAKEYGMPAVAITDHGSMYGVIEFYKKCRAEGIKPILGCEIYLAVRSRFNKEAHIDAKRFHLTLLAENLTGYQNLIKIVTKANLEGYYYKPRADKELLREYHEGLICLSGCLGGELSRALLKEPERGEAIVREYQDIFGTDNYFIEIMHHPKIERQVELTDNLIALAKRLMVPLVATQDTHYLNRDDAIAHHTLLSIQTGADLTDLKGITNTEEDFSFISGEEMTKYFAHIPEAIENTGKIADRCNVELELGQWSFPNFPLPTDSNYDQELKKLAEAGLENYLKENPDRAEVARARLAYEFDVISKKGYSPYFLVVADLIQHAHETGIFTNTRGSAAGSLVSYLIGITNVDPLFYELPFERFLNADRPSPPDIDMDFADKRRDEIIAYTRHKYGENQVAQIGTFGSMLARGAVRDVARALGYPYQLGDQISKLIPLGSQGFPMTINRAMEMVTELKELYDKDADVKKVVDLAKKIEGCARHISVHAAGVVIAPSDITDYTPIQLDPKGGKTITQYEMHAVEDAGLLKYDFLGIRNLSILEEAIRLIKKIHDVEINLNRIPLDDARTFEILARGETIGLFQLNGAGMTRWLKELKPSTIFDINAMVALYRPGPMEMIPEYIKRKHNPTLVSYLDPRLKPILKHSFGVITYQDDVMLIAIHLAGYSWTEADKLRKAMGKKIPKEMEAQKEKLLVGFVKNGLSEKKAKELWSLIEPFAAYGFNKAHAASYGRVAYQTAYLKANYPSEYMTAVLSAEAGDTEKISEVITECRRMNLAVLPPDVNESFGDFTVIKNEAGLPAGQAGDKIRFGLYTIKNLGEEIGKAIVEERKQNGPYADYADFLTRVRHKNLNKKSLEALAKVGAFDSLRIERHEVLGNIDEALAYNRQELGSNANQTSLFGLLPEAAAPAKLNLKPTEPLDQKTKLAWEKELLGLYVSGHPLEPYRDRFAKPENTIKHHRQQKDNFPAVTGGVIDSVREIITKNNKQMAFIKLFDFNDQIEGVAFAEVYEKYRDLLKPDKTVAVRGKISHRNGEPSIIIEAVKEL</sequence>
<comment type="subcellular location">
    <subcellularLocation>
        <location evidence="1">Cytoplasm</location>
    </subcellularLocation>
</comment>
<evidence type="ECO:0000256" key="7">
    <source>
        <dbReference type="ARBA" id="ARBA00022932"/>
    </source>
</evidence>
<organism evidence="10 11">
    <name type="scientific">Candidatus Vogelbacteria bacterium CG10_big_fil_rev_8_21_14_0_10_49_38</name>
    <dbReference type="NCBI Taxonomy" id="1975043"/>
    <lineage>
        <taxon>Bacteria</taxon>
        <taxon>Candidatus Vogeliibacteriota</taxon>
    </lineage>
</organism>
<dbReference type="Gene3D" id="1.10.150.870">
    <property type="match status" value="1"/>
</dbReference>
<evidence type="ECO:0000259" key="9">
    <source>
        <dbReference type="SMART" id="SM00481"/>
    </source>
</evidence>
<dbReference type="CDD" id="cd04485">
    <property type="entry name" value="DnaE_OBF"/>
    <property type="match status" value="1"/>
</dbReference>
<evidence type="ECO:0000313" key="10">
    <source>
        <dbReference type="EMBL" id="PIR46069.1"/>
    </source>
</evidence>
<dbReference type="AlphaFoldDB" id="A0A2H0RHQ7"/>
<comment type="catalytic activity">
    <reaction evidence="8">
        <text>DNA(n) + a 2'-deoxyribonucleoside 5'-triphosphate = DNA(n+1) + diphosphate</text>
        <dbReference type="Rhea" id="RHEA:22508"/>
        <dbReference type="Rhea" id="RHEA-COMP:17339"/>
        <dbReference type="Rhea" id="RHEA-COMP:17340"/>
        <dbReference type="ChEBI" id="CHEBI:33019"/>
        <dbReference type="ChEBI" id="CHEBI:61560"/>
        <dbReference type="ChEBI" id="CHEBI:173112"/>
        <dbReference type="EC" id="2.7.7.7"/>
    </reaction>
</comment>
<evidence type="ECO:0000256" key="1">
    <source>
        <dbReference type="ARBA" id="ARBA00004496"/>
    </source>
</evidence>
<dbReference type="InterPro" id="IPR011708">
    <property type="entry name" value="DNA_pol3_alpha_NTPase_dom"/>
</dbReference>
<dbReference type="Pfam" id="PF17657">
    <property type="entry name" value="DNA_pol3_finger"/>
    <property type="match status" value="1"/>
</dbReference>
<keyword evidence="6" id="KW-0235">DNA replication</keyword>
<dbReference type="SUPFAM" id="SSF89550">
    <property type="entry name" value="PHP domain-like"/>
    <property type="match status" value="1"/>
</dbReference>
<dbReference type="PANTHER" id="PTHR32294">
    <property type="entry name" value="DNA POLYMERASE III SUBUNIT ALPHA"/>
    <property type="match status" value="1"/>
</dbReference>
<dbReference type="GO" id="GO:0003676">
    <property type="term" value="F:nucleic acid binding"/>
    <property type="evidence" value="ECO:0007669"/>
    <property type="project" value="InterPro"/>
</dbReference>
<feature type="domain" description="Polymerase/histidinol phosphatase N-terminal" evidence="9">
    <location>
        <begin position="4"/>
        <end position="71"/>
    </location>
</feature>
<dbReference type="GO" id="GO:0008408">
    <property type="term" value="F:3'-5' exonuclease activity"/>
    <property type="evidence" value="ECO:0007669"/>
    <property type="project" value="InterPro"/>
</dbReference>
<evidence type="ECO:0000256" key="3">
    <source>
        <dbReference type="ARBA" id="ARBA00019114"/>
    </source>
</evidence>
<keyword evidence="4" id="KW-0808">Transferase</keyword>
<dbReference type="GO" id="GO:0006260">
    <property type="term" value="P:DNA replication"/>
    <property type="evidence" value="ECO:0007669"/>
    <property type="project" value="UniProtKB-KW"/>
</dbReference>
<dbReference type="InterPro" id="IPR041931">
    <property type="entry name" value="DNA_pol3_alpha_thumb_dom"/>
</dbReference>
<evidence type="ECO:0000256" key="8">
    <source>
        <dbReference type="ARBA" id="ARBA00049244"/>
    </source>
</evidence>
<reference evidence="10 11" key="1">
    <citation type="submission" date="2017-09" db="EMBL/GenBank/DDBJ databases">
        <title>Depth-based differentiation of microbial function through sediment-hosted aquifers and enrichment of novel symbionts in the deep terrestrial subsurface.</title>
        <authorList>
            <person name="Probst A.J."/>
            <person name="Ladd B."/>
            <person name="Jarett J.K."/>
            <person name="Geller-Mcgrath D.E."/>
            <person name="Sieber C.M."/>
            <person name="Emerson J.B."/>
            <person name="Anantharaman K."/>
            <person name="Thomas B.C."/>
            <person name="Malmstrom R."/>
            <person name="Stieglmeier M."/>
            <person name="Klingl A."/>
            <person name="Woyke T."/>
            <person name="Ryan C.M."/>
            <person name="Banfield J.F."/>
        </authorList>
    </citation>
    <scope>NUCLEOTIDE SEQUENCE [LARGE SCALE GENOMIC DNA]</scope>
    <source>
        <strain evidence="10">CG10_big_fil_rev_8_21_14_0_10_49_38</strain>
    </source>
</reference>
<dbReference type="Pfam" id="PF07733">
    <property type="entry name" value="DNA_pol3_alpha"/>
    <property type="match status" value="1"/>
</dbReference>
<gene>
    <name evidence="10" type="ORF">COV08_01470</name>
</gene>
<dbReference type="Pfam" id="PF02811">
    <property type="entry name" value="PHP"/>
    <property type="match status" value="1"/>
</dbReference>
<dbReference type="Pfam" id="PF14579">
    <property type="entry name" value="HHH_6"/>
    <property type="match status" value="1"/>
</dbReference>